<dbReference type="Gene3D" id="3.40.1410.10">
    <property type="entry name" value="Chorismate lyase-like"/>
    <property type="match status" value="1"/>
</dbReference>
<keyword evidence="7" id="KW-1185">Reference proteome</keyword>
<evidence type="ECO:0000313" key="7">
    <source>
        <dbReference type="Proteomes" id="UP000199435"/>
    </source>
</evidence>
<organism evidence="6 7">
    <name type="scientific">Rhizobium miluonense</name>
    <dbReference type="NCBI Taxonomy" id="411945"/>
    <lineage>
        <taxon>Bacteria</taxon>
        <taxon>Pseudomonadati</taxon>
        <taxon>Pseudomonadota</taxon>
        <taxon>Alphaproteobacteria</taxon>
        <taxon>Hyphomicrobiales</taxon>
        <taxon>Rhizobiaceae</taxon>
        <taxon>Rhizobium/Agrobacterium group</taxon>
        <taxon>Rhizobium</taxon>
    </lineage>
</organism>
<dbReference type="SMART" id="SM00866">
    <property type="entry name" value="UTRA"/>
    <property type="match status" value="1"/>
</dbReference>
<evidence type="ECO:0000256" key="4">
    <source>
        <dbReference type="NCBIfam" id="TIGR02018"/>
    </source>
</evidence>
<dbReference type="PANTHER" id="PTHR44846:SF16">
    <property type="entry name" value="TRANSCRIPTIONAL REGULATOR PHNF-RELATED"/>
    <property type="match status" value="1"/>
</dbReference>
<dbReference type="SMART" id="SM00345">
    <property type="entry name" value="HTH_GNTR"/>
    <property type="match status" value="1"/>
</dbReference>
<keyword evidence="3" id="KW-0804">Transcription</keyword>
<dbReference type="Proteomes" id="UP000199435">
    <property type="component" value="Unassembled WGS sequence"/>
</dbReference>
<dbReference type="Gene3D" id="1.10.10.10">
    <property type="entry name" value="Winged helix-like DNA-binding domain superfamily/Winged helix DNA-binding domain"/>
    <property type="match status" value="1"/>
</dbReference>
<evidence type="ECO:0000256" key="3">
    <source>
        <dbReference type="ARBA" id="ARBA00023163"/>
    </source>
</evidence>
<reference evidence="7" key="1">
    <citation type="submission" date="2016-08" db="EMBL/GenBank/DDBJ databases">
        <authorList>
            <person name="Varghese N."/>
            <person name="Submissions Spin"/>
        </authorList>
    </citation>
    <scope>NUCLEOTIDE SEQUENCE [LARGE SCALE GENOMIC DNA]</scope>
    <source>
        <strain evidence="7">HAMBI 2971</strain>
    </source>
</reference>
<evidence type="ECO:0000259" key="5">
    <source>
        <dbReference type="PROSITE" id="PS50949"/>
    </source>
</evidence>
<dbReference type="GO" id="GO:0003677">
    <property type="term" value="F:DNA binding"/>
    <property type="evidence" value="ECO:0007669"/>
    <property type="project" value="UniProtKB-UniRule"/>
</dbReference>
<dbReference type="PROSITE" id="PS50949">
    <property type="entry name" value="HTH_GNTR"/>
    <property type="match status" value="1"/>
</dbReference>
<dbReference type="InterPro" id="IPR050679">
    <property type="entry name" value="Bact_HTH_transcr_reg"/>
</dbReference>
<dbReference type="GO" id="GO:0003700">
    <property type="term" value="F:DNA-binding transcription factor activity"/>
    <property type="evidence" value="ECO:0007669"/>
    <property type="project" value="UniProtKB-UniRule"/>
</dbReference>
<dbReference type="GO" id="GO:0045892">
    <property type="term" value="P:negative regulation of DNA-templated transcription"/>
    <property type="evidence" value="ECO:0007669"/>
    <property type="project" value="UniProtKB-UniRule"/>
</dbReference>
<dbReference type="PANTHER" id="PTHR44846">
    <property type="entry name" value="MANNOSYL-D-GLYCERATE TRANSPORT/METABOLISM SYSTEM REPRESSOR MNGR-RELATED"/>
    <property type="match status" value="1"/>
</dbReference>
<gene>
    <name evidence="6" type="ORF">GA0061102_101381</name>
</gene>
<dbReference type="STRING" id="411945.GA0061102_101381"/>
<keyword evidence="2" id="KW-0238">DNA-binding</keyword>
<dbReference type="InterPro" id="IPR028978">
    <property type="entry name" value="Chorismate_lyase_/UTRA_dom_sf"/>
</dbReference>
<proteinExistence type="predicted"/>
<dbReference type="CDD" id="cd07377">
    <property type="entry name" value="WHTH_GntR"/>
    <property type="match status" value="1"/>
</dbReference>
<dbReference type="InterPro" id="IPR010248">
    <property type="entry name" value="His_ut_repres"/>
</dbReference>
<dbReference type="InterPro" id="IPR011663">
    <property type="entry name" value="UTRA"/>
</dbReference>
<dbReference type="Pfam" id="PF07702">
    <property type="entry name" value="UTRA"/>
    <property type="match status" value="1"/>
</dbReference>
<dbReference type="FunFam" id="1.10.10.10:FF:000079">
    <property type="entry name" value="GntR family transcriptional regulator"/>
    <property type="match status" value="1"/>
</dbReference>
<protein>
    <recommendedName>
        <fullName evidence="4">Histidine utilization repressor</fullName>
    </recommendedName>
</protein>
<accession>A0A1C3VI30</accession>
<sequence length="248" mass="27408">MSHTEKMGSMATAKEATLHQRILSDIENQIVSGAWPPGHRIPFELALAEQYDCSRMTVNKVLTQLARAGLIERRKRSGSFVTHPQAQSAILEIHDIKSEILSLNLPYSYKLVKLAERRGRPEDSRRLQFAGPVTVLEITCIHYAGSRPFCLEDRVINLDAVPDAANADFTTLPPGPWLINQVPWSTAEHQIRAISAEGEAAASLDVAKGTACLVVERRTWSPSGPITHVRLTYPGDRHSLVARFTPAS</sequence>
<evidence type="ECO:0000256" key="2">
    <source>
        <dbReference type="ARBA" id="ARBA00023125"/>
    </source>
</evidence>
<dbReference type="InterPro" id="IPR000524">
    <property type="entry name" value="Tscrpt_reg_HTH_GntR"/>
</dbReference>
<dbReference type="AlphaFoldDB" id="A0A1C3VI30"/>
<evidence type="ECO:0000256" key="1">
    <source>
        <dbReference type="ARBA" id="ARBA00023015"/>
    </source>
</evidence>
<dbReference type="SUPFAM" id="SSF46785">
    <property type="entry name" value="Winged helix' DNA-binding domain"/>
    <property type="match status" value="1"/>
</dbReference>
<dbReference type="EMBL" id="FMAH01000013">
    <property type="protein sequence ID" value="SCB27433.1"/>
    <property type="molecule type" value="Genomic_DNA"/>
</dbReference>
<dbReference type="NCBIfam" id="TIGR02018">
    <property type="entry name" value="his_ut_repres"/>
    <property type="match status" value="1"/>
</dbReference>
<dbReference type="InterPro" id="IPR036388">
    <property type="entry name" value="WH-like_DNA-bd_sf"/>
</dbReference>
<dbReference type="PRINTS" id="PR00035">
    <property type="entry name" value="HTHGNTR"/>
</dbReference>
<dbReference type="GO" id="GO:0006547">
    <property type="term" value="P:L-histidine metabolic process"/>
    <property type="evidence" value="ECO:0007669"/>
    <property type="project" value="UniProtKB-UniRule"/>
</dbReference>
<evidence type="ECO:0000313" key="6">
    <source>
        <dbReference type="EMBL" id="SCB27433.1"/>
    </source>
</evidence>
<dbReference type="Pfam" id="PF00392">
    <property type="entry name" value="GntR"/>
    <property type="match status" value="1"/>
</dbReference>
<keyword evidence="1" id="KW-0805">Transcription regulation</keyword>
<feature type="domain" description="HTH gntR-type" evidence="5">
    <location>
        <begin position="16"/>
        <end position="84"/>
    </location>
</feature>
<name>A0A1C3VI30_9HYPH</name>
<dbReference type="InterPro" id="IPR036390">
    <property type="entry name" value="WH_DNA-bd_sf"/>
</dbReference>
<dbReference type="SUPFAM" id="SSF64288">
    <property type="entry name" value="Chorismate lyase-like"/>
    <property type="match status" value="1"/>
</dbReference>